<dbReference type="PANTHER" id="PTHR43174">
    <property type="entry name" value="UDP-N-ACETYLGLUCOSAMINE 2-EPIMERASE"/>
    <property type="match status" value="1"/>
</dbReference>
<evidence type="ECO:0000313" key="8">
    <source>
        <dbReference type="Proteomes" id="UP000430508"/>
    </source>
</evidence>
<dbReference type="EMBL" id="CP046996">
    <property type="protein sequence ID" value="QHA01737.1"/>
    <property type="molecule type" value="Genomic_DNA"/>
</dbReference>
<evidence type="ECO:0000313" key="7">
    <source>
        <dbReference type="EMBL" id="QHA01737.1"/>
    </source>
</evidence>
<dbReference type="GO" id="GO:0008761">
    <property type="term" value="F:UDP-N-acetylglucosamine 2-epimerase activity"/>
    <property type="evidence" value="ECO:0007669"/>
    <property type="project" value="UniProtKB-EC"/>
</dbReference>
<dbReference type="NCBIfam" id="TIGR00236">
    <property type="entry name" value="wecB"/>
    <property type="match status" value="1"/>
</dbReference>
<evidence type="ECO:0000256" key="4">
    <source>
        <dbReference type="ARBA" id="ARBA00079400"/>
    </source>
</evidence>
<dbReference type="Gene3D" id="3.40.50.2000">
    <property type="entry name" value="Glycogen Phosphorylase B"/>
    <property type="match status" value="2"/>
</dbReference>
<evidence type="ECO:0000256" key="3">
    <source>
        <dbReference type="ARBA" id="ARBA00038858"/>
    </source>
</evidence>
<comment type="similarity">
    <text evidence="2 5">Belongs to the UDP-N-acetylglucosamine 2-epimerase family.</text>
</comment>
<name>A0A857DL98_9FIRM</name>
<dbReference type="InterPro" id="IPR029767">
    <property type="entry name" value="WecB-like"/>
</dbReference>
<dbReference type="CDD" id="cd03786">
    <property type="entry name" value="GTB_UDP-GlcNAc_2-Epimerase"/>
    <property type="match status" value="1"/>
</dbReference>
<dbReference type="FunFam" id="3.40.50.2000:FF:000043">
    <property type="entry name" value="UDP-N-acetylglucosamine 2-epimerase"/>
    <property type="match status" value="1"/>
</dbReference>
<proteinExistence type="inferred from homology"/>
<gene>
    <name evidence="7" type="ORF">GQ588_14350</name>
</gene>
<feature type="domain" description="UDP-N-acetylglucosamine 2-epimerase" evidence="6">
    <location>
        <begin position="28"/>
        <end position="373"/>
    </location>
</feature>
<dbReference type="Proteomes" id="UP000430508">
    <property type="component" value="Chromosome"/>
</dbReference>
<dbReference type="SUPFAM" id="SSF53756">
    <property type="entry name" value="UDP-Glycosyltransferase/glycogen phosphorylase"/>
    <property type="match status" value="1"/>
</dbReference>
<accession>A0A857DL98</accession>
<dbReference type="PANTHER" id="PTHR43174:SF2">
    <property type="entry name" value="UDP-N-ACETYLGLUCOSAMINE 2-EPIMERASE"/>
    <property type="match status" value="1"/>
</dbReference>
<dbReference type="RefSeq" id="WP_019224994.1">
    <property type="nucleotide sequence ID" value="NZ_CP046996.1"/>
</dbReference>
<dbReference type="EC" id="5.1.3.14" evidence="3"/>
<sequence length="395" mass="44535">MELKQRNYKVMTVFGTRPEAIKMAPVVKALEKRDDVDSLVVVTAQHREMLDQVVKLFDIVPDYDLDLMKHGQTLATLTTGVLTGIDEILIKEKPNLILVQGDTTTTFASALTAFYHKIPIGHIEAGLRTGQKYSPWPEEINRKLTSGLADLHFAPTEVSRSNLLREGVDPENIFVTGNTVIDALLSTVKPEYQFADIDLNRILEANKDKRMILMTTHRRENWGEPMRQIYQALETVLREFPDTYVIFPMHKNPTVRKVVTEVLGGNEKVHLIEPLDYEPFVNLMAKAYLILSDSGGIQEEAPSLGKPVLVVRDTTERPEAVDSGTVLLVGTQYNKVAESIQQLLTDQDAYEKMSQATNPYGDGRSSARITQIIIEKFSDKRFSASDHDHKNFLIK</sequence>
<dbReference type="Pfam" id="PF02350">
    <property type="entry name" value="Epimerase_2"/>
    <property type="match status" value="1"/>
</dbReference>
<protein>
    <recommendedName>
        <fullName evidence="3">UDP-N-acetylglucosamine 2-epimerase (non-hydrolyzing)</fullName>
        <ecNumber evidence="3">5.1.3.14</ecNumber>
    </recommendedName>
    <alternativeName>
        <fullName evidence="4">UDP-GlcNAc-2-epimerase</fullName>
    </alternativeName>
</protein>
<reference evidence="7 8" key="1">
    <citation type="submission" date="2019-12" db="EMBL/GenBank/DDBJ databases">
        <title>Sequence classification of anaerobic respiratory reductive dehalogenases: First we see many, then we see few.</title>
        <authorList>
            <person name="Molenda O."/>
            <person name="Puentes Jacome L.A."/>
            <person name="Cao X."/>
            <person name="Nesbo C.L."/>
            <person name="Tang S."/>
            <person name="Morson N."/>
            <person name="Patron J."/>
            <person name="Lomheim L."/>
            <person name="Wishart D.S."/>
            <person name="Edwards E.A."/>
        </authorList>
    </citation>
    <scope>NUCLEOTIDE SEQUENCE [LARGE SCALE GENOMIC DNA]</scope>
    <source>
        <strain evidence="7 8">12DCA</strain>
    </source>
</reference>
<keyword evidence="1 5" id="KW-0413">Isomerase</keyword>
<evidence type="ECO:0000256" key="1">
    <source>
        <dbReference type="ARBA" id="ARBA00023235"/>
    </source>
</evidence>
<dbReference type="InterPro" id="IPR003331">
    <property type="entry name" value="UDP_GlcNAc_Epimerase_2_dom"/>
</dbReference>
<evidence type="ECO:0000259" key="6">
    <source>
        <dbReference type="Pfam" id="PF02350"/>
    </source>
</evidence>
<evidence type="ECO:0000256" key="5">
    <source>
        <dbReference type="RuleBase" id="RU003513"/>
    </source>
</evidence>
<dbReference type="AlphaFoldDB" id="A0A857DL98"/>
<evidence type="ECO:0000256" key="2">
    <source>
        <dbReference type="ARBA" id="ARBA00038209"/>
    </source>
</evidence>
<organism evidence="7 8">
    <name type="scientific">Dehalobacter restrictus</name>
    <dbReference type="NCBI Taxonomy" id="55583"/>
    <lineage>
        <taxon>Bacteria</taxon>
        <taxon>Bacillati</taxon>
        <taxon>Bacillota</taxon>
        <taxon>Clostridia</taxon>
        <taxon>Eubacteriales</taxon>
        <taxon>Desulfitobacteriaceae</taxon>
        <taxon>Dehalobacter</taxon>
    </lineage>
</organism>